<organism evidence="2 3">
    <name type="scientific">Sistotremastrum niveocremeum HHB9708</name>
    <dbReference type="NCBI Taxonomy" id="1314777"/>
    <lineage>
        <taxon>Eukaryota</taxon>
        <taxon>Fungi</taxon>
        <taxon>Dikarya</taxon>
        <taxon>Basidiomycota</taxon>
        <taxon>Agaricomycotina</taxon>
        <taxon>Agaricomycetes</taxon>
        <taxon>Sistotremastrales</taxon>
        <taxon>Sistotremastraceae</taxon>
        <taxon>Sertulicium</taxon>
        <taxon>Sertulicium niveocremeum</taxon>
    </lineage>
</organism>
<dbReference type="STRING" id="1314777.A0A164US30"/>
<evidence type="ECO:0000313" key="2">
    <source>
        <dbReference type="EMBL" id="KZS93487.1"/>
    </source>
</evidence>
<dbReference type="InterPro" id="IPR029058">
    <property type="entry name" value="AB_hydrolase_fold"/>
</dbReference>
<evidence type="ECO:0000259" key="1">
    <source>
        <dbReference type="Pfam" id="PF01738"/>
    </source>
</evidence>
<dbReference type="PANTHER" id="PTHR17630:SF44">
    <property type="entry name" value="PROTEIN AIM2"/>
    <property type="match status" value="1"/>
</dbReference>
<dbReference type="Gene3D" id="3.40.50.1820">
    <property type="entry name" value="alpha/beta hydrolase"/>
    <property type="match status" value="1"/>
</dbReference>
<evidence type="ECO:0000313" key="3">
    <source>
        <dbReference type="Proteomes" id="UP000076722"/>
    </source>
</evidence>
<dbReference type="Proteomes" id="UP000076722">
    <property type="component" value="Unassembled WGS sequence"/>
</dbReference>
<dbReference type="AlphaFoldDB" id="A0A164US30"/>
<feature type="domain" description="Dienelactone hydrolase" evidence="1">
    <location>
        <begin position="37"/>
        <end position="252"/>
    </location>
</feature>
<reference evidence="2 3" key="1">
    <citation type="journal article" date="2016" name="Mol. Biol. Evol.">
        <title>Comparative Genomics of Early-Diverging Mushroom-Forming Fungi Provides Insights into the Origins of Lignocellulose Decay Capabilities.</title>
        <authorList>
            <person name="Nagy L.G."/>
            <person name="Riley R."/>
            <person name="Tritt A."/>
            <person name="Adam C."/>
            <person name="Daum C."/>
            <person name="Floudas D."/>
            <person name="Sun H."/>
            <person name="Yadav J.S."/>
            <person name="Pangilinan J."/>
            <person name="Larsson K.H."/>
            <person name="Matsuura K."/>
            <person name="Barry K."/>
            <person name="Labutti K."/>
            <person name="Kuo R."/>
            <person name="Ohm R.A."/>
            <person name="Bhattacharya S.S."/>
            <person name="Shirouzu T."/>
            <person name="Yoshinaga Y."/>
            <person name="Martin F.M."/>
            <person name="Grigoriev I.V."/>
            <person name="Hibbett D.S."/>
        </authorList>
    </citation>
    <scope>NUCLEOTIDE SEQUENCE [LARGE SCALE GENOMIC DNA]</scope>
    <source>
        <strain evidence="2 3">HHB9708</strain>
    </source>
</reference>
<dbReference type="Pfam" id="PF01738">
    <property type="entry name" value="DLH"/>
    <property type="match status" value="1"/>
</dbReference>
<dbReference type="EMBL" id="KV419407">
    <property type="protein sequence ID" value="KZS93487.1"/>
    <property type="molecule type" value="Genomic_DNA"/>
</dbReference>
<sequence length="255" mass="28574">MASNEILASPPGDCCLKVVKHTGTPTGSTVSIGGLQTYISNPPDAFNNRGQKIVLFFPDVYGPFFVNNSLLLDYFASHGYLVVAPDYFEGDPIHVARERPDFVISEWIGPKMEFAKKAIPGWVNAVKEEYGTPTSKYGTTGYCFGAPFVMEYLTKDWVQAGAFAHPAFLDENHFRVITQPLLLSCAESDFTFSAEARRKAEDILQSKKAIYYLQIFSGVEHGFALRGNMDNENERWAKEGSAKSIVEWWNRFLLD</sequence>
<dbReference type="SUPFAM" id="SSF53474">
    <property type="entry name" value="alpha/beta-Hydrolases"/>
    <property type="match status" value="1"/>
</dbReference>
<accession>A0A164US30</accession>
<keyword evidence="2" id="KW-0378">Hydrolase</keyword>
<dbReference type="OrthoDB" id="1393670at2759"/>
<protein>
    <submittedName>
        <fullName evidence="2">Alpha/beta-hydrolase</fullName>
    </submittedName>
</protein>
<dbReference type="GO" id="GO:0016787">
    <property type="term" value="F:hydrolase activity"/>
    <property type="evidence" value="ECO:0007669"/>
    <property type="project" value="UniProtKB-KW"/>
</dbReference>
<dbReference type="InterPro" id="IPR002925">
    <property type="entry name" value="Dienelactn_hydro"/>
</dbReference>
<proteinExistence type="predicted"/>
<dbReference type="PANTHER" id="PTHR17630">
    <property type="entry name" value="DIENELACTONE HYDROLASE"/>
    <property type="match status" value="1"/>
</dbReference>
<gene>
    <name evidence="2" type="ORF">SISNIDRAFT_454681</name>
</gene>
<keyword evidence="3" id="KW-1185">Reference proteome</keyword>
<name>A0A164US30_9AGAM</name>